<protein>
    <recommendedName>
        <fullName evidence="4">Thioredoxin domain-containing protein</fullName>
    </recommendedName>
</protein>
<feature type="signal peptide" evidence="1">
    <location>
        <begin position="1"/>
        <end position="23"/>
    </location>
</feature>
<accession>A0ABU5HHH7</accession>
<dbReference type="RefSeq" id="WP_321551045.1">
    <property type="nucleotide sequence ID" value="NZ_JAXIVS010000019.1"/>
</dbReference>
<keyword evidence="3" id="KW-1185">Reference proteome</keyword>
<reference evidence="2 3" key="1">
    <citation type="submission" date="2023-12" db="EMBL/GenBank/DDBJ databases">
        <title>the genome sequence of Hyalangium sp. s54d21.</title>
        <authorList>
            <person name="Zhang X."/>
        </authorList>
    </citation>
    <scope>NUCLEOTIDE SEQUENCE [LARGE SCALE GENOMIC DNA]</scope>
    <source>
        <strain evidence="3">s54d21</strain>
    </source>
</reference>
<feature type="chain" id="PRO_5046315761" description="Thioredoxin domain-containing protein" evidence="1">
    <location>
        <begin position="24"/>
        <end position="65"/>
    </location>
</feature>
<comment type="caution">
    <text evidence="2">The sequence shown here is derived from an EMBL/GenBank/DDBJ whole genome shotgun (WGS) entry which is preliminary data.</text>
</comment>
<evidence type="ECO:0000256" key="1">
    <source>
        <dbReference type="SAM" id="SignalP"/>
    </source>
</evidence>
<dbReference type="EMBL" id="JAXIVS010000019">
    <property type="protein sequence ID" value="MDY7232334.1"/>
    <property type="molecule type" value="Genomic_DNA"/>
</dbReference>
<evidence type="ECO:0000313" key="3">
    <source>
        <dbReference type="Proteomes" id="UP001291309"/>
    </source>
</evidence>
<evidence type="ECO:0008006" key="4">
    <source>
        <dbReference type="Google" id="ProtNLM"/>
    </source>
</evidence>
<proteinExistence type="predicted"/>
<name>A0ABU5HHH7_9BACT</name>
<gene>
    <name evidence="2" type="ORF">SYV04_38450</name>
</gene>
<organism evidence="2 3">
    <name type="scientific">Hyalangium rubrum</name>
    <dbReference type="NCBI Taxonomy" id="3103134"/>
    <lineage>
        <taxon>Bacteria</taxon>
        <taxon>Pseudomonadati</taxon>
        <taxon>Myxococcota</taxon>
        <taxon>Myxococcia</taxon>
        <taxon>Myxococcales</taxon>
        <taxon>Cystobacterineae</taxon>
        <taxon>Archangiaceae</taxon>
        <taxon>Hyalangium</taxon>
    </lineage>
</organism>
<dbReference type="Proteomes" id="UP001291309">
    <property type="component" value="Unassembled WGS sequence"/>
</dbReference>
<keyword evidence="1" id="KW-0732">Signal</keyword>
<sequence length="65" mass="6937">MRTHVASLLVVGLLACTASRTNAPEASVAAQEQAPLPFIEDDYARALAEAKAKGVPLFVDTWAPW</sequence>
<evidence type="ECO:0000313" key="2">
    <source>
        <dbReference type="EMBL" id="MDY7232334.1"/>
    </source>
</evidence>
<dbReference type="PROSITE" id="PS51257">
    <property type="entry name" value="PROKAR_LIPOPROTEIN"/>
    <property type="match status" value="1"/>
</dbReference>